<dbReference type="PANTHER" id="PTHR48207:SF3">
    <property type="entry name" value="SUCCINATE--HYDROXYMETHYLGLUTARATE COA-TRANSFERASE"/>
    <property type="match status" value="1"/>
</dbReference>
<dbReference type="EMBL" id="BAAAPZ010000017">
    <property type="protein sequence ID" value="GAA2103324.1"/>
    <property type="molecule type" value="Genomic_DNA"/>
</dbReference>
<feature type="region of interest" description="Disordered" evidence="2">
    <location>
        <begin position="204"/>
        <end position="229"/>
    </location>
</feature>
<evidence type="ECO:0000256" key="1">
    <source>
        <dbReference type="ARBA" id="ARBA00022679"/>
    </source>
</evidence>
<accession>A0ABN2X1I8</accession>
<dbReference type="InterPro" id="IPR044855">
    <property type="entry name" value="CoA-Trfase_III_dom3_sf"/>
</dbReference>
<evidence type="ECO:0000313" key="4">
    <source>
        <dbReference type="Proteomes" id="UP001500984"/>
    </source>
</evidence>
<organism evidence="3 4">
    <name type="scientific">Brevibacterium salitolerans</name>
    <dbReference type="NCBI Taxonomy" id="1403566"/>
    <lineage>
        <taxon>Bacteria</taxon>
        <taxon>Bacillati</taxon>
        <taxon>Actinomycetota</taxon>
        <taxon>Actinomycetes</taxon>
        <taxon>Micrococcales</taxon>
        <taxon>Brevibacteriaceae</taxon>
        <taxon>Brevibacterium</taxon>
    </lineage>
</organism>
<evidence type="ECO:0000313" key="3">
    <source>
        <dbReference type="EMBL" id="GAA2103324.1"/>
    </source>
</evidence>
<dbReference type="InterPro" id="IPR003673">
    <property type="entry name" value="CoA-Trfase_fam_III"/>
</dbReference>
<dbReference type="InterPro" id="IPR023606">
    <property type="entry name" value="CoA-Trfase_III_dom_1_sf"/>
</dbReference>
<evidence type="ECO:0000256" key="2">
    <source>
        <dbReference type="SAM" id="MobiDB-lite"/>
    </source>
</evidence>
<dbReference type="SUPFAM" id="SSF89796">
    <property type="entry name" value="CoA-transferase family III (CaiB/BaiF)"/>
    <property type="match status" value="1"/>
</dbReference>
<dbReference type="PANTHER" id="PTHR48207">
    <property type="entry name" value="SUCCINATE--HYDROXYMETHYLGLUTARATE COA-TRANSFERASE"/>
    <property type="match status" value="1"/>
</dbReference>
<dbReference type="Pfam" id="PF02515">
    <property type="entry name" value="CoA_transf_3"/>
    <property type="match status" value="2"/>
</dbReference>
<feature type="compositionally biased region" description="Low complexity" evidence="2">
    <location>
        <begin position="205"/>
        <end position="217"/>
    </location>
</feature>
<dbReference type="Proteomes" id="UP001500984">
    <property type="component" value="Unassembled WGS sequence"/>
</dbReference>
<dbReference type="Gene3D" id="3.30.1540.10">
    <property type="entry name" value="formyl-coa transferase, domain 3"/>
    <property type="match status" value="1"/>
</dbReference>
<proteinExistence type="predicted"/>
<dbReference type="InterPro" id="IPR050483">
    <property type="entry name" value="CoA-transferase_III_domain"/>
</dbReference>
<protein>
    <submittedName>
        <fullName evidence="3">CoA transferase</fullName>
    </submittedName>
</protein>
<keyword evidence="1 3" id="KW-0808">Transferase</keyword>
<sequence length="445" mass="47440">MSLDPQQDDAPQAGFLPLDGVRVLELGNYIAAPTAGRMLADFGAEVIKVERPRTGDELRNWKLHTGTTSLLFRTINRNKRSVVLDLRSEAGREAVLALVRDSDVLLENFRPGTLERWGLGPEVLEEANPELVLVRVSAFGQTGPLAERPGFAAVAEAHSGFRDLVGDPDRPPVRVGVSIGDSIAGMQAAFGACMMLFERERRRSAGAAGTPGSGARTESTASGAGSSPTLAQRTVDVALHEAMFSVLESLVPDYSATGTLRRRTGGRMEGIAPTNAYLCAGGRSVVIAGNGDGIFSRYMRVIGRPDLAEREDLQTNAGRWAARDELDEAIGAWTTPRSVEEVLEALEAADVPAGPIHTAADLVRDPQLLARDMIQTRDVAVVDHAGEDGDAVLRDIAFPGITPVLGGTSLPIRTLGPDLGADTADVLARAGLDEETVRRIEEETR</sequence>
<keyword evidence="4" id="KW-1185">Reference proteome</keyword>
<dbReference type="Gene3D" id="3.40.50.10540">
    <property type="entry name" value="Crotonobetainyl-coa:carnitine coa-transferase, domain 1"/>
    <property type="match status" value="1"/>
</dbReference>
<comment type="caution">
    <text evidence="3">The sequence shown here is derived from an EMBL/GenBank/DDBJ whole genome shotgun (WGS) entry which is preliminary data.</text>
</comment>
<dbReference type="GO" id="GO:0016740">
    <property type="term" value="F:transferase activity"/>
    <property type="evidence" value="ECO:0007669"/>
    <property type="project" value="UniProtKB-KW"/>
</dbReference>
<reference evidence="3 4" key="1">
    <citation type="journal article" date="2019" name="Int. J. Syst. Evol. Microbiol.">
        <title>The Global Catalogue of Microorganisms (GCM) 10K type strain sequencing project: providing services to taxonomists for standard genome sequencing and annotation.</title>
        <authorList>
            <consortium name="The Broad Institute Genomics Platform"/>
            <consortium name="The Broad Institute Genome Sequencing Center for Infectious Disease"/>
            <person name="Wu L."/>
            <person name="Ma J."/>
        </authorList>
    </citation>
    <scope>NUCLEOTIDE SEQUENCE [LARGE SCALE GENOMIC DNA]</scope>
    <source>
        <strain evidence="3 4">JCM 15900</strain>
    </source>
</reference>
<dbReference type="RefSeq" id="WP_344337800.1">
    <property type="nucleotide sequence ID" value="NZ_BAAAPZ010000017.1"/>
</dbReference>
<gene>
    <name evidence="3" type="ORF">GCM10009823_27150</name>
</gene>
<feature type="compositionally biased region" description="Polar residues" evidence="2">
    <location>
        <begin position="218"/>
        <end position="229"/>
    </location>
</feature>
<name>A0ABN2X1I8_9MICO</name>